<accession>A0AB72UBX9</accession>
<evidence type="ECO:0000313" key="2">
    <source>
        <dbReference type="EMBL" id="AJD51638.1"/>
    </source>
</evidence>
<dbReference type="InterPro" id="IPR036291">
    <property type="entry name" value="NAD(P)-bd_dom_sf"/>
</dbReference>
<dbReference type="EMBL" id="CP004388">
    <property type="protein sequence ID" value="AJD51638.1"/>
    <property type="molecule type" value="Genomic_DNA"/>
</dbReference>
<proteinExistence type="predicted"/>
<dbReference type="SUPFAM" id="SSF51735">
    <property type="entry name" value="NAD(P)-binding Rossmann-fold domains"/>
    <property type="match status" value="1"/>
</dbReference>
<dbReference type="Gene3D" id="3.40.50.720">
    <property type="entry name" value="NAD(P)-binding Rossmann-like Domain"/>
    <property type="match status" value="1"/>
</dbReference>
<protein>
    <submittedName>
        <fullName evidence="2">NAD-dependent epimerase/dehydratase</fullName>
    </submittedName>
</protein>
<dbReference type="GO" id="GO:0005737">
    <property type="term" value="C:cytoplasm"/>
    <property type="evidence" value="ECO:0007669"/>
    <property type="project" value="TreeGrafter"/>
</dbReference>
<organism evidence="2 3">
    <name type="scientific">Thalassospira xiamenensis M-5 = DSM 17429</name>
    <dbReference type="NCBI Taxonomy" id="1123366"/>
    <lineage>
        <taxon>Bacteria</taxon>
        <taxon>Pseudomonadati</taxon>
        <taxon>Pseudomonadota</taxon>
        <taxon>Alphaproteobacteria</taxon>
        <taxon>Rhodospirillales</taxon>
        <taxon>Thalassospiraceae</taxon>
        <taxon>Thalassospira</taxon>
    </lineage>
</organism>
<dbReference type="Proteomes" id="UP000007127">
    <property type="component" value="Chromosome"/>
</dbReference>
<dbReference type="Pfam" id="PF01370">
    <property type="entry name" value="Epimerase"/>
    <property type="match status" value="1"/>
</dbReference>
<reference evidence="2 3" key="1">
    <citation type="journal article" date="2012" name="J. Bacteriol.">
        <title>Genome sequence of Thalassospira xiamenensis type strain M-5.</title>
        <authorList>
            <person name="Lai Q."/>
            <person name="Shao Z."/>
        </authorList>
    </citation>
    <scope>NUCLEOTIDE SEQUENCE [LARGE SCALE GENOMIC DNA]</scope>
    <source>
        <strain evidence="2 3">M-5</strain>
    </source>
</reference>
<dbReference type="InterPro" id="IPR001509">
    <property type="entry name" value="Epimerase_deHydtase"/>
</dbReference>
<dbReference type="GO" id="GO:0004029">
    <property type="term" value="F:aldehyde dehydrogenase (NAD+) activity"/>
    <property type="evidence" value="ECO:0007669"/>
    <property type="project" value="TreeGrafter"/>
</dbReference>
<dbReference type="InterPro" id="IPR051783">
    <property type="entry name" value="NAD(P)-dependent_oxidoreduct"/>
</dbReference>
<dbReference type="KEGG" id="txi:TH3_07590"/>
<evidence type="ECO:0000259" key="1">
    <source>
        <dbReference type="Pfam" id="PF01370"/>
    </source>
</evidence>
<evidence type="ECO:0000313" key="3">
    <source>
        <dbReference type="Proteomes" id="UP000007127"/>
    </source>
</evidence>
<name>A0AB72UBX9_9PROT</name>
<dbReference type="PANTHER" id="PTHR48079:SF6">
    <property type="entry name" value="NAD(P)-BINDING DOMAIN-CONTAINING PROTEIN-RELATED"/>
    <property type="match status" value="1"/>
</dbReference>
<dbReference type="AlphaFoldDB" id="A0AB72UBX9"/>
<dbReference type="PANTHER" id="PTHR48079">
    <property type="entry name" value="PROTEIN YEEZ"/>
    <property type="match status" value="1"/>
</dbReference>
<gene>
    <name evidence="2" type="ORF">TH3_07590</name>
</gene>
<sequence>MAMRVFILGGSGLIGAAIVRNLVSAGHHVFALARNENSAANLAVMGAWPIRGDIHNPGPWCDKLPVVDAVIHAACDFSADMGAVDAGMLIELLHVLHRQSGPKAPTLPRFIYTGGSWLYPATTSDDAIHDEKTPFAPVAGFEWMVAGLTKILSDPALHGMVIHPATVYRTDPPSRSHPTLPGGALHDMARMARDENRVRIVGDGSVIWPLIHADDLADLYRLVLENGERGQSYIGVGIEGIATGDLARQIARTFGRADCGVEHISPDDIAREYGEWARGLAHSHRMTSQKAIRELGWQPRHTDITRDLQSCVEVTAPLPVAS</sequence>
<feature type="domain" description="NAD-dependent epimerase/dehydratase" evidence="1">
    <location>
        <begin position="5"/>
        <end position="232"/>
    </location>
</feature>